<dbReference type="PROSITE" id="PS51257">
    <property type="entry name" value="PROKAR_LIPOPROTEIN"/>
    <property type="match status" value="1"/>
</dbReference>
<protein>
    <recommendedName>
        <fullName evidence="3">Lipoprotein</fullName>
    </recommendedName>
</protein>
<evidence type="ECO:0000313" key="1">
    <source>
        <dbReference type="EMBL" id="MDT0604175.1"/>
    </source>
</evidence>
<dbReference type="EMBL" id="JAVRIF010000005">
    <property type="protein sequence ID" value="MDT0604175.1"/>
    <property type="molecule type" value="Genomic_DNA"/>
</dbReference>
<comment type="caution">
    <text evidence="1">The sequence shown here is derived from an EMBL/GenBank/DDBJ whole genome shotgun (WGS) entry which is preliminary data.</text>
</comment>
<reference evidence="1 2" key="1">
    <citation type="submission" date="2023-09" db="EMBL/GenBank/DDBJ databases">
        <authorList>
            <person name="Rey-Velasco X."/>
        </authorList>
    </citation>
    <scope>NUCLEOTIDE SEQUENCE [LARGE SCALE GENOMIC DNA]</scope>
    <source>
        <strain evidence="1 2">W431</strain>
    </source>
</reference>
<gene>
    <name evidence="1" type="ORF">RM573_11275</name>
</gene>
<name>A0ABU3A2Z2_9GAMM</name>
<evidence type="ECO:0000313" key="2">
    <source>
        <dbReference type="Proteomes" id="UP001266357"/>
    </source>
</evidence>
<keyword evidence="2" id="KW-1185">Reference proteome</keyword>
<sequence>MSIKTLLLAAIGGHLLSGCSAKELYNAGKKQQETHCNQYVGHERAQCLQDINHKSYEVYQQERQQVIKGEVDEQ</sequence>
<evidence type="ECO:0008006" key="3">
    <source>
        <dbReference type="Google" id="ProtNLM"/>
    </source>
</evidence>
<proteinExistence type="predicted"/>
<dbReference type="Proteomes" id="UP001266357">
    <property type="component" value="Unassembled WGS sequence"/>
</dbReference>
<organism evidence="1 2">
    <name type="scientific">Thalassotalea castellviae</name>
    <dbReference type="NCBI Taxonomy" id="3075612"/>
    <lineage>
        <taxon>Bacteria</taxon>
        <taxon>Pseudomonadati</taxon>
        <taxon>Pseudomonadota</taxon>
        <taxon>Gammaproteobacteria</taxon>
        <taxon>Alteromonadales</taxon>
        <taxon>Colwelliaceae</taxon>
        <taxon>Thalassotalea</taxon>
    </lineage>
</organism>
<accession>A0ABU3A2Z2</accession>
<dbReference type="RefSeq" id="WP_311581720.1">
    <property type="nucleotide sequence ID" value="NZ_JAVRIF010000005.1"/>
</dbReference>